<protein>
    <submittedName>
        <fullName evidence="2">Uncharacterized protein</fullName>
    </submittedName>
</protein>
<keyword evidence="1" id="KW-0472">Membrane</keyword>
<evidence type="ECO:0000256" key="1">
    <source>
        <dbReference type="SAM" id="Phobius"/>
    </source>
</evidence>
<name>A0A9I9DZF6_CUCME</name>
<keyword evidence="1" id="KW-0812">Transmembrane</keyword>
<dbReference type="Gramene" id="MELO3C026301.2.1">
    <property type="protein sequence ID" value="MELO3C026301.2.1"/>
    <property type="gene ID" value="MELO3C026301.2"/>
</dbReference>
<accession>A0A9I9DZF6</accession>
<proteinExistence type="predicted"/>
<dbReference type="AlphaFoldDB" id="A0A9I9DZF6"/>
<keyword evidence="1" id="KW-1133">Transmembrane helix</keyword>
<organism evidence="2">
    <name type="scientific">Cucumis melo</name>
    <name type="common">Muskmelon</name>
    <dbReference type="NCBI Taxonomy" id="3656"/>
    <lineage>
        <taxon>Eukaryota</taxon>
        <taxon>Viridiplantae</taxon>
        <taxon>Streptophyta</taxon>
        <taxon>Embryophyta</taxon>
        <taxon>Tracheophyta</taxon>
        <taxon>Spermatophyta</taxon>
        <taxon>Magnoliopsida</taxon>
        <taxon>eudicotyledons</taxon>
        <taxon>Gunneridae</taxon>
        <taxon>Pentapetalae</taxon>
        <taxon>rosids</taxon>
        <taxon>fabids</taxon>
        <taxon>Cucurbitales</taxon>
        <taxon>Cucurbitaceae</taxon>
        <taxon>Benincaseae</taxon>
        <taxon>Cucumis</taxon>
    </lineage>
</organism>
<sequence length="43" mass="5243">MLILKLAFSTEFLSCLPIWLVFFLCFDWVQMSYLILLVHFKSW</sequence>
<dbReference type="EnsemblPlants" id="MELO3C026301.2.1">
    <property type="protein sequence ID" value="MELO3C026301.2.1"/>
    <property type="gene ID" value="MELO3C026301.2"/>
</dbReference>
<reference evidence="2" key="1">
    <citation type="submission" date="2023-03" db="UniProtKB">
        <authorList>
            <consortium name="EnsemblPlants"/>
        </authorList>
    </citation>
    <scope>IDENTIFICATION</scope>
</reference>
<evidence type="ECO:0000313" key="2">
    <source>
        <dbReference type="EnsemblPlants" id="MELO3C026301.2.1"/>
    </source>
</evidence>
<feature type="transmembrane region" description="Helical" evidence="1">
    <location>
        <begin position="16"/>
        <end position="38"/>
    </location>
</feature>